<dbReference type="FunFam" id="3.40.1440.10:FF:000001">
    <property type="entry name" value="UvrABC system protein C"/>
    <property type="match status" value="1"/>
</dbReference>
<evidence type="ECO:0000256" key="8">
    <source>
        <dbReference type="ARBA" id="ARBA00040756"/>
    </source>
</evidence>
<keyword evidence="6" id="KW-0234">DNA repair</keyword>
<evidence type="ECO:0000313" key="12">
    <source>
        <dbReference type="EMBL" id="TDV24347.1"/>
    </source>
</evidence>
<dbReference type="Pfam" id="PF12826">
    <property type="entry name" value="HHH_2"/>
    <property type="match status" value="1"/>
</dbReference>
<organism evidence="12 13">
    <name type="scientific">Mycoplasmopsis mustelae</name>
    <dbReference type="NCBI Taxonomy" id="171289"/>
    <lineage>
        <taxon>Bacteria</taxon>
        <taxon>Bacillati</taxon>
        <taxon>Mycoplasmatota</taxon>
        <taxon>Mycoplasmoidales</taxon>
        <taxon>Metamycoplasmataceae</taxon>
        <taxon>Mycoplasmopsis</taxon>
    </lineage>
</organism>
<evidence type="ECO:0000256" key="1">
    <source>
        <dbReference type="ARBA" id="ARBA00022490"/>
    </source>
</evidence>
<name>A0A4R7UD16_9BACT</name>
<evidence type="ECO:0000256" key="3">
    <source>
        <dbReference type="ARBA" id="ARBA00022769"/>
    </source>
</evidence>
<evidence type="ECO:0000256" key="5">
    <source>
        <dbReference type="ARBA" id="ARBA00022881"/>
    </source>
</evidence>
<dbReference type="InterPro" id="IPR000305">
    <property type="entry name" value="GIY-YIG_endonuc"/>
</dbReference>
<proteinExistence type="predicted"/>
<dbReference type="InterPro" id="IPR047296">
    <property type="entry name" value="GIY-YIG_UvrC_Cho"/>
</dbReference>
<dbReference type="GO" id="GO:0009380">
    <property type="term" value="C:excinuclease repair complex"/>
    <property type="evidence" value="ECO:0007669"/>
    <property type="project" value="TreeGrafter"/>
</dbReference>
<feature type="domain" description="GIY-YIG" evidence="11">
    <location>
        <begin position="17"/>
        <end position="95"/>
    </location>
</feature>
<dbReference type="SUPFAM" id="SSF47781">
    <property type="entry name" value="RuvA domain 2-like"/>
    <property type="match status" value="1"/>
</dbReference>
<keyword evidence="13" id="KW-1185">Reference proteome</keyword>
<keyword evidence="7" id="KW-0742">SOS response</keyword>
<dbReference type="EMBL" id="SOCN01000001">
    <property type="protein sequence ID" value="TDV24347.1"/>
    <property type="molecule type" value="Genomic_DNA"/>
</dbReference>
<accession>A0A4R7UD16</accession>
<keyword evidence="5" id="KW-0267">Excision nuclease</keyword>
<evidence type="ECO:0000256" key="7">
    <source>
        <dbReference type="ARBA" id="ARBA00023236"/>
    </source>
</evidence>
<dbReference type="InterPro" id="IPR001162">
    <property type="entry name" value="UvrC_RNase_H_dom"/>
</dbReference>
<dbReference type="AlphaFoldDB" id="A0A4R7UD16"/>
<dbReference type="SMART" id="SM00465">
    <property type="entry name" value="GIYc"/>
    <property type="match status" value="1"/>
</dbReference>
<dbReference type="Pfam" id="PF01541">
    <property type="entry name" value="GIY-YIG"/>
    <property type="match status" value="1"/>
</dbReference>
<dbReference type="Gene3D" id="3.30.420.340">
    <property type="entry name" value="UvrC, RNAse H endonuclease domain"/>
    <property type="match status" value="1"/>
</dbReference>
<gene>
    <name evidence="12" type="ORF">BCF59_0308</name>
</gene>
<keyword evidence="1" id="KW-0963">Cytoplasm</keyword>
<dbReference type="InterPro" id="IPR050066">
    <property type="entry name" value="UvrABC_protein_C"/>
</dbReference>
<dbReference type="SUPFAM" id="SSF82771">
    <property type="entry name" value="GIY-YIG endonuclease"/>
    <property type="match status" value="1"/>
</dbReference>
<dbReference type="Proteomes" id="UP000295757">
    <property type="component" value="Unassembled WGS sequence"/>
</dbReference>
<evidence type="ECO:0000256" key="2">
    <source>
        <dbReference type="ARBA" id="ARBA00022763"/>
    </source>
</evidence>
<dbReference type="GO" id="GO:0009432">
    <property type="term" value="P:SOS response"/>
    <property type="evidence" value="ECO:0007669"/>
    <property type="project" value="UniProtKB-KW"/>
</dbReference>
<protein>
    <recommendedName>
        <fullName evidence="8">Excinuclease cho</fullName>
    </recommendedName>
    <alternativeName>
        <fullName evidence="10">Endonuclease cho</fullName>
    </alternativeName>
    <alternativeName>
        <fullName evidence="9">UvrC homolog protein</fullName>
    </alternativeName>
</protein>
<dbReference type="InterPro" id="IPR035901">
    <property type="entry name" value="GIY-YIG_endonuc_sf"/>
</dbReference>
<dbReference type="PANTHER" id="PTHR30562:SF10">
    <property type="entry name" value="EXCINUCLEASE CHO"/>
    <property type="match status" value="1"/>
</dbReference>
<dbReference type="InterPro" id="IPR041663">
    <property type="entry name" value="DisA/LigA_HHH"/>
</dbReference>
<reference evidence="12 13" key="1">
    <citation type="submission" date="2019-03" db="EMBL/GenBank/DDBJ databases">
        <title>Genomic Encyclopedia of Archaeal and Bacterial Type Strains, Phase II (KMG-II): from individual species to whole genera.</title>
        <authorList>
            <person name="Goeker M."/>
        </authorList>
    </citation>
    <scope>NUCLEOTIDE SEQUENCE [LARGE SCALE GENOMIC DNA]</scope>
    <source>
        <strain evidence="12 13">ATCC 35214</strain>
    </source>
</reference>
<dbReference type="InterPro" id="IPR010994">
    <property type="entry name" value="RuvA_2-like"/>
</dbReference>
<dbReference type="Pfam" id="PF08459">
    <property type="entry name" value="UvrC_RNaseH_dom"/>
    <property type="match status" value="1"/>
</dbReference>
<dbReference type="PROSITE" id="PS50164">
    <property type="entry name" value="GIY_YIG"/>
    <property type="match status" value="1"/>
</dbReference>
<dbReference type="PANTHER" id="PTHR30562">
    <property type="entry name" value="UVRC/OXIDOREDUCTASE"/>
    <property type="match status" value="1"/>
</dbReference>
<dbReference type="GO" id="GO:0006289">
    <property type="term" value="P:nucleotide-excision repair"/>
    <property type="evidence" value="ECO:0007669"/>
    <property type="project" value="InterPro"/>
</dbReference>
<dbReference type="OrthoDB" id="9804933at2"/>
<dbReference type="InterPro" id="IPR038476">
    <property type="entry name" value="UvrC_RNase_H_dom_sf"/>
</dbReference>
<evidence type="ECO:0000256" key="9">
    <source>
        <dbReference type="ARBA" id="ARBA00042138"/>
    </source>
</evidence>
<sequence length="578" mass="68419">MQNQNLILKKINDTVPETTGVYFWKNANNEIIYVGKAKNLKKRMKQYFEGHINSWLTPAMLDSIKDFEFKVCSSEKDAFLSELKFIKDFNPRYNIKLRYKRSYPYFIFRLNKGSLNIEISDDLTKKNIIYYFGPLTPNTDFSSFYDVLVNSFLYHNGQKIENKELTYWYEQLDIIKSIFKNKYPKFREEIFKKEMQFNSKLEFELAAKYKNALSFLDSLWQNQITEIKNTDTIDIFSFQKLNDKVFVALRSYQHGSLVLFDSFIRNWSGLINEFIENFITNFVANKKEKKSKINLDFKYKDENLIFDENINKRIVYPQKGIFKLIIDNLNENNQAQVDKYIKTHNNKNTKVVWTSLQADLNLDNIDKFIMFDNSFENNRDEIVGFVLARDQNGTIPSFYVTNNLSKLKKEYDIKSDVHFTYYNALIFIQKNLHKITNNDIFIADGGLAHINEIKQALYDMKLNNKVFGLIKDDKHKTKTLINDQNKKINISDQSFLFFADMQDKVDKYAKKHYRSLSNRKISIKQTLNIPGVGEKSIKVLIKHFKSFENIKNATQYQLSEIVNKTIASQIFEHFNKKK</sequence>
<dbReference type="CDD" id="cd10434">
    <property type="entry name" value="GIY-YIG_UvrC_Cho"/>
    <property type="match status" value="1"/>
</dbReference>
<evidence type="ECO:0000256" key="10">
    <source>
        <dbReference type="ARBA" id="ARBA00042732"/>
    </source>
</evidence>
<evidence type="ECO:0000313" key="13">
    <source>
        <dbReference type="Proteomes" id="UP000295757"/>
    </source>
</evidence>
<dbReference type="RefSeq" id="WP_134110560.1">
    <property type="nucleotide sequence ID" value="NZ_SOCN01000001.1"/>
</dbReference>
<evidence type="ECO:0000259" key="11">
    <source>
        <dbReference type="PROSITE" id="PS50164"/>
    </source>
</evidence>
<evidence type="ECO:0000256" key="4">
    <source>
        <dbReference type="ARBA" id="ARBA00022801"/>
    </source>
</evidence>
<evidence type="ECO:0000256" key="6">
    <source>
        <dbReference type="ARBA" id="ARBA00023204"/>
    </source>
</evidence>
<dbReference type="Gene3D" id="1.10.150.20">
    <property type="entry name" value="5' to 3' exonuclease, C-terminal subdomain"/>
    <property type="match status" value="1"/>
</dbReference>
<keyword evidence="4" id="KW-0378">Hydrolase</keyword>
<comment type="caution">
    <text evidence="12">The sequence shown here is derived from an EMBL/GenBank/DDBJ whole genome shotgun (WGS) entry which is preliminary data.</text>
</comment>
<dbReference type="GO" id="GO:0009381">
    <property type="term" value="F:excinuclease ABC activity"/>
    <property type="evidence" value="ECO:0007669"/>
    <property type="project" value="InterPro"/>
</dbReference>
<dbReference type="Gene3D" id="3.40.1440.10">
    <property type="entry name" value="GIY-YIG endonuclease"/>
    <property type="match status" value="1"/>
</dbReference>
<keyword evidence="3" id="KW-0228">DNA excision</keyword>
<keyword evidence="2" id="KW-0227">DNA damage</keyword>